<dbReference type="InterPro" id="IPR004013">
    <property type="entry name" value="PHP_dom"/>
</dbReference>
<dbReference type="GO" id="GO:0097657">
    <property type="term" value="F:3',5'-nucleotide bisphosphate phosphatase activity"/>
    <property type="evidence" value="ECO:0007669"/>
    <property type="project" value="UniProtKB-EC"/>
</dbReference>
<dbReference type="Gene3D" id="3.20.20.140">
    <property type="entry name" value="Metal-dependent hydrolases"/>
    <property type="match status" value="1"/>
</dbReference>
<evidence type="ECO:0000313" key="2">
    <source>
        <dbReference type="EMBL" id="MPM54110.1"/>
    </source>
</evidence>
<dbReference type="InterPro" id="IPR016195">
    <property type="entry name" value="Pol/histidinol_Pase-like"/>
</dbReference>
<dbReference type="SUPFAM" id="SSF89550">
    <property type="entry name" value="PHP domain-like"/>
    <property type="match status" value="1"/>
</dbReference>
<dbReference type="EMBL" id="VSSQ01014653">
    <property type="protein sequence ID" value="MPM54110.1"/>
    <property type="molecule type" value="Genomic_DNA"/>
</dbReference>
<dbReference type="InterPro" id="IPR052018">
    <property type="entry name" value="PHP_domain"/>
</dbReference>
<dbReference type="Gene3D" id="1.10.150.650">
    <property type="match status" value="1"/>
</dbReference>
<dbReference type="SMART" id="SM00481">
    <property type="entry name" value="POLIIIAc"/>
    <property type="match status" value="1"/>
</dbReference>
<dbReference type="AlphaFoldDB" id="A0A645ALW9"/>
<dbReference type="InterPro" id="IPR003141">
    <property type="entry name" value="Pol/His_phosphatase_N"/>
</dbReference>
<feature type="domain" description="Polymerase/histidinol phosphatase N-terminal" evidence="1">
    <location>
        <begin position="4"/>
        <end position="70"/>
    </location>
</feature>
<sequence length="297" mass="33044">MTNVDLHMHSIYSDDGEFTVRELFAKAQAAGLKLISITDHDTAEANYEAEAIAAEYDMTYIPGIEVSCAYKDIDLHVLGYGIDYRNPKWQLRYHQIVMDYNKIFYQIVDLLNAGLGVQLDAEQLISEANGKMVNGEAVCAFLLKNPNNINNPLLRPYFPGGERSDMPLVNFYWDFMSQGKFAYVPLQQATSLAATVKMIKDSHGFAVLAHPGQNLNGHEELLPEILAMGVVGMEVYTSYHDADQIAEYAAKANEFDCLVTYGSDFHGAIKPIINLGGHHGTIEKAAYLAELKKRALI</sequence>
<dbReference type="GO" id="GO:0035312">
    <property type="term" value="F:5'-3' DNA exonuclease activity"/>
    <property type="evidence" value="ECO:0007669"/>
    <property type="project" value="TreeGrafter"/>
</dbReference>
<accession>A0A645ALW9</accession>
<comment type="caution">
    <text evidence="2">The sequence shown here is derived from an EMBL/GenBank/DDBJ whole genome shotgun (WGS) entry which is preliminary data.</text>
</comment>
<dbReference type="Pfam" id="PF02811">
    <property type="entry name" value="PHP"/>
    <property type="match status" value="1"/>
</dbReference>
<reference evidence="2" key="1">
    <citation type="submission" date="2019-08" db="EMBL/GenBank/DDBJ databases">
        <authorList>
            <person name="Kucharzyk K."/>
            <person name="Murdoch R.W."/>
            <person name="Higgins S."/>
            <person name="Loffler F."/>
        </authorList>
    </citation>
    <scope>NUCLEOTIDE SEQUENCE</scope>
</reference>
<name>A0A645ALW9_9ZZZZ</name>
<gene>
    <name evidence="2" type="ORF">SDC9_100883</name>
</gene>
<dbReference type="CDD" id="cd07438">
    <property type="entry name" value="PHP_HisPPase_AMP"/>
    <property type="match status" value="1"/>
</dbReference>
<dbReference type="PANTHER" id="PTHR42924">
    <property type="entry name" value="EXONUCLEASE"/>
    <property type="match status" value="1"/>
</dbReference>
<dbReference type="PANTHER" id="PTHR42924:SF3">
    <property type="entry name" value="POLYMERASE_HISTIDINOL PHOSPHATASE N-TERMINAL DOMAIN-CONTAINING PROTEIN"/>
    <property type="match status" value="1"/>
</dbReference>
<dbReference type="GO" id="GO:0004534">
    <property type="term" value="F:5'-3' RNA exonuclease activity"/>
    <property type="evidence" value="ECO:0007669"/>
    <property type="project" value="TreeGrafter"/>
</dbReference>
<protein>
    <submittedName>
        <fullName evidence="2">3',5'-nucleoside bisphosphate phosphatase</fullName>
        <ecNumber evidence="2">3.1.3.97</ecNumber>
    </submittedName>
</protein>
<keyword evidence="2" id="KW-0378">Hydrolase</keyword>
<dbReference type="EC" id="3.1.3.97" evidence="2"/>
<organism evidence="2">
    <name type="scientific">bioreactor metagenome</name>
    <dbReference type="NCBI Taxonomy" id="1076179"/>
    <lineage>
        <taxon>unclassified sequences</taxon>
        <taxon>metagenomes</taxon>
        <taxon>ecological metagenomes</taxon>
    </lineage>
</organism>
<proteinExistence type="predicted"/>
<evidence type="ECO:0000259" key="1">
    <source>
        <dbReference type="SMART" id="SM00481"/>
    </source>
</evidence>